<dbReference type="SUPFAM" id="SSF46785">
    <property type="entry name" value="Winged helix' DNA-binding domain"/>
    <property type="match status" value="1"/>
</dbReference>
<dbReference type="KEGG" id="xyk:GT347_02830"/>
<dbReference type="Proteomes" id="UP000464787">
    <property type="component" value="Chromosome"/>
</dbReference>
<reference evidence="2 3" key="1">
    <citation type="submission" date="2020-01" db="EMBL/GenBank/DDBJ databases">
        <title>Genome sequencing of strain KACC 21265.</title>
        <authorList>
            <person name="Heo J."/>
            <person name="Kim S.-J."/>
            <person name="Kim J.-S."/>
            <person name="Hong S.-B."/>
            <person name="Kwon S.-W."/>
        </authorList>
    </citation>
    <scope>NUCLEOTIDE SEQUENCE [LARGE SCALE GENOMIC DNA]</scope>
    <source>
        <strain evidence="2 3">KACC 21265</strain>
    </source>
</reference>
<feature type="domain" description="HTH marR-type" evidence="1">
    <location>
        <begin position="1"/>
        <end position="106"/>
    </location>
</feature>
<dbReference type="Gene3D" id="1.10.10.10">
    <property type="entry name" value="Winged helix-like DNA-binding domain superfamily/Winged helix DNA-binding domain"/>
    <property type="match status" value="1"/>
</dbReference>
<dbReference type="PANTHER" id="PTHR33164">
    <property type="entry name" value="TRANSCRIPTIONAL REGULATOR, MARR FAMILY"/>
    <property type="match status" value="1"/>
</dbReference>
<dbReference type="InterPro" id="IPR000835">
    <property type="entry name" value="HTH_MarR-typ"/>
</dbReference>
<accession>A0A857JBS3</accession>
<dbReference type="PANTHER" id="PTHR33164:SF43">
    <property type="entry name" value="HTH-TYPE TRANSCRIPTIONAL REPRESSOR YETL"/>
    <property type="match status" value="1"/>
</dbReference>
<name>A0A857JBS3_9BURK</name>
<dbReference type="GO" id="GO:0006950">
    <property type="term" value="P:response to stress"/>
    <property type="evidence" value="ECO:0007669"/>
    <property type="project" value="TreeGrafter"/>
</dbReference>
<dbReference type="Pfam" id="PF01047">
    <property type="entry name" value="MarR"/>
    <property type="match status" value="1"/>
</dbReference>
<dbReference type="PRINTS" id="PR00598">
    <property type="entry name" value="HTHMARR"/>
</dbReference>
<dbReference type="GO" id="GO:0003700">
    <property type="term" value="F:DNA-binding transcription factor activity"/>
    <property type="evidence" value="ECO:0007669"/>
    <property type="project" value="InterPro"/>
</dbReference>
<organism evidence="2 3">
    <name type="scientific">Xylophilus rhododendri</name>
    <dbReference type="NCBI Taxonomy" id="2697032"/>
    <lineage>
        <taxon>Bacteria</taxon>
        <taxon>Pseudomonadati</taxon>
        <taxon>Pseudomonadota</taxon>
        <taxon>Betaproteobacteria</taxon>
        <taxon>Burkholderiales</taxon>
        <taxon>Xylophilus</taxon>
    </lineage>
</organism>
<dbReference type="InterPro" id="IPR036390">
    <property type="entry name" value="WH_DNA-bd_sf"/>
</dbReference>
<sequence length="114" mass="12030">MREYLALVLINDDAVEPLRPSDLGTTLDASRVQVTRLLDGLEGKGLAQRSPAKADRRALQLALTAVGGRLLKKAAPVVHAAYLEGWSSVGTEATRAALAILRPVHAALLGQDPA</sequence>
<dbReference type="AlphaFoldDB" id="A0A857JBS3"/>
<dbReference type="SMART" id="SM00347">
    <property type="entry name" value="HTH_MARR"/>
    <property type="match status" value="1"/>
</dbReference>
<keyword evidence="3" id="KW-1185">Reference proteome</keyword>
<evidence type="ECO:0000313" key="3">
    <source>
        <dbReference type="Proteomes" id="UP000464787"/>
    </source>
</evidence>
<proteinExistence type="predicted"/>
<gene>
    <name evidence="2" type="ORF">GT347_02830</name>
</gene>
<evidence type="ECO:0000259" key="1">
    <source>
        <dbReference type="PROSITE" id="PS50995"/>
    </source>
</evidence>
<dbReference type="PROSITE" id="PS50995">
    <property type="entry name" value="HTH_MARR_2"/>
    <property type="match status" value="1"/>
</dbReference>
<dbReference type="EMBL" id="CP047650">
    <property type="protein sequence ID" value="QHJ01387.1"/>
    <property type="molecule type" value="Genomic_DNA"/>
</dbReference>
<dbReference type="InterPro" id="IPR039422">
    <property type="entry name" value="MarR/SlyA-like"/>
</dbReference>
<evidence type="ECO:0000313" key="2">
    <source>
        <dbReference type="EMBL" id="QHJ01387.1"/>
    </source>
</evidence>
<protein>
    <submittedName>
        <fullName evidence="2">MarR family transcriptional regulator</fullName>
    </submittedName>
</protein>
<dbReference type="InterPro" id="IPR036388">
    <property type="entry name" value="WH-like_DNA-bd_sf"/>
</dbReference>